<keyword evidence="7 10" id="KW-0520">NAD</keyword>
<comment type="subunit">
    <text evidence="10">Homodimer.</text>
</comment>
<dbReference type="HAMAP" id="MF_00536">
    <property type="entry name" value="PdxA"/>
    <property type="match status" value="1"/>
</dbReference>
<proteinExistence type="inferred from homology"/>
<keyword evidence="5 10" id="KW-0521">NADP</keyword>
<organism evidence="11 12">
    <name type="scientific">Cupriavidus pampae</name>
    <dbReference type="NCBI Taxonomy" id="659251"/>
    <lineage>
        <taxon>Bacteria</taxon>
        <taxon>Pseudomonadati</taxon>
        <taxon>Pseudomonadota</taxon>
        <taxon>Betaproteobacteria</taxon>
        <taxon>Burkholderiales</taxon>
        <taxon>Burkholderiaceae</taxon>
        <taxon>Cupriavidus</taxon>
    </lineage>
</organism>
<keyword evidence="4 10" id="KW-0460">Magnesium</keyword>
<dbReference type="NCBIfam" id="TIGR00557">
    <property type="entry name" value="pdxA"/>
    <property type="match status" value="1"/>
</dbReference>
<name>A0ABN7YB55_9BURK</name>
<evidence type="ECO:0000256" key="5">
    <source>
        <dbReference type="ARBA" id="ARBA00022857"/>
    </source>
</evidence>
<evidence type="ECO:0000256" key="7">
    <source>
        <dbReference type="ARBA" id="ARBA00023027"/>
    </source>
</evidence>
<comment type="miscellaneous">
    <text evidence="10">The active site is located at the dimer interface.</text>
</comment>
<feature type="binding site" evidence="10">
    <location>
        <position position="181"/>
    </location>
    <ligand>
        <name>a divalent metal cation</name>
        <dbReference type="ChEBI" id="CHEBI:60240"/>
        <note>ligand shared between dimeric partners</note>
    </ligand>
</feature>
<comment type="function">
    <text evidence="10">Catalyzes the NAD(P)-dependent oxidation of 4-(phosphooxy)-L-threonine (HTP) into 2-amino-3-oxo-4-(phosphooxy)butyric acid which spontaneously decarboxylates to form 3-amino-2-oxopropyl phosphate (AHAP).</text>
</comment>
<dbReference type="RefSeq" id="WP_223985616.1">
    <property type="nucleotide sequence ID" value="NZ_CAJZAG010000003.1"/>
</dbReference>
<comment type="similarity">
    <text evidence="10">Belongs to the PdxA family.</text>
</comment>
<keyword evidence="2 10" id="KW-0479">Metal-binding</keyword>
<keyword evidence="6 10" id="KW-0560">Oxidoreductase</keyword>
<keyword evidence="1 10" id="KW-0963">Cytoplasm</keyword>
<feature type="binding site" evidence="10">
    <location>
        <position position="281"/>
    </location>
    <ligand>
        <name>a divalent metal cation</name>
        <dbReference type="ChEBI" id="CHEBI:60240"/>
        <note>ligand shared between dimeric partners</note>
    </ligand>
</feature>
<evidence type="ECO:0000256" key="4">
    <source>
        <dbReference type="ARBA" id="ARBA00022842"/>
    </source>
</evidence>
<evidence type="ECO:0000256" key="3">
    <source>
        <dbReference type="ARBA" id="ARBA00022833"/>
    </source>
</evidence>
<dbReference type="NCBIfam" id="NF002520">
    <property type="entry name" value="PRK01909.1"/>
    <property type="match status" value="1"/>
</dbReference>
<evidence type="ECO:0000256" key="6">
    <source>
        <dbReference type="ARBA" id="ARBA00023002"/>
    </source>
</evidence>
<accession>A0ABN7YB55</accession>
<comment type="subcellular location">
    <subcellularLocation>
        <location evidence="10">Cytoplasm</location>
    </subcellularLocation>
</comment>
<evidence type="ECO:0000313" key="12">
    <source>
        <dbReference type="Proteomes" id="UP000706525"/>
    </source>
</evidence>
<dbReference type="Gene3D" id="3.40.718.10">
    <property type="entry name" value="Isopropylmalate Dehydrogenase"/>
    <property type="match status" value="1"/>
</dbReference>
<evidence type="ECO:0000256" key="10">
    <source>
        <dbReference type="HAMAP-Rule" id="MF_00536"/>
    </source>
</evidence>
<feature type="binding site" evidence="10">
    <location>
        <position position="145"/>
    </location>
    <ligand>
        <name>substrate</name>
    </ligand>
</feature>
<comment type="pathway">
    <text evidence="10">Cofactor biosynthesis; pyridoxine 5'-phosphate biosynthesis; pyridoxine 5'-phosphate from D-erythrose 4-phosphate: step 4/5.</text>
</comment>
<keyword evidence="12" id="KW-1185">Reference proteome</keyword>
<gene>
    <name evidence="10 11" type="primary">pdxA</name>
    <name evidence="11" type="ORF">LMG32289_01918</name>
</gene>
<dbReference type="SUPFAM" id="SSF53659">
    <property type="entry name" value="Isocitrate/Isopropylmalate dehydrogenase-like"/>
    <property type="match status" value="1"/>
</dbReference>
<comment type="catalytic activity">
    <reaction evidence="10">
        <text>4-(phosphooxy)-L-threonine + NAD(+) = 3-amino-2-oxopropyl phosphate + CO2 + NADH</text>
        <dbReference type="Rhea" id="RHEA:32275"/>
        <dbReference type="ChEBI" id="CHEBI:16526"/>
        <dbReference type="ChEBI" id="CHEBI:57279"/>
        <dbReference type="ChEBI" id="CHEBI:57540"/>
        <dbReference type="ChEBI" id="CHEBI:57945"/>
        <dbReference type="ChEBI" id="CHEBI:58452"/>
        <dbReference type="EC" id="1.1.1.262"/>
    </reaction>
</comment>
<dbReference type="EC" id="1.1.1.262" evidence="10"/>
<feature type="binding site" evidence="10">
    <location>
        <position position="226"/>
    </location>
    <ligand>
        <name>a divalent metal cation</name>
        <dbReference type="ChEBI" id="CHEBI:60240"/>
        <note>ligand shared between dimeric partners</note>
    </ligand>
</feature>
<feature type="binding site" evidence="10">
    <location>
        <position position="298"/>
    </location>
    <ligand>
        <name>substrate</name>
    </ligand>
</feature>
<evidence type="ECO:0000256" key="1">
    <source>
        <dbReference type="ARBA" id="ARBA00022490"/>
    </source>
</evidence>
<keyword evidence="3 10" id="KW-0862">Zinc</keyword>
<dbReference type="PANTHER" id="PTHR30004:SF5">
    <property type="entry name" value="4-HYDROXYTHREONINE-4-PHOSPHATE DEHYDROGENASE"/>
    <property type="match status" value="1"/>
</dbReference>
<dbReference type="InterPro" id="IPR037510">
    <property type="entry name" value="PdxA"/>
</dbReference>
<sequence length="354" mass="36973">MPEPLALAISTGEPAGIGPDITIRALLQIAGPHVGDKGDMHGAMRFHVLGDARMLSARAEALGVGKAWARRLADGDVVVEDIALGVGCVPGQLDARNGRYVLSLLDAAIDGLLPAGAATRFAAMVTAPVQKSTINDAGVPFTGHTEYLAERAGVPRVVMMLAGPQPAHDNAMLRVALATTHLPLRAVPDALSVPLLMETLTIIDADLRRRFGIARPRILVTGLNPHAGESGHMGREEIDIIAPALALAQDAGIDARGPYPADTLFQPRHLAGADCVLAMYHDQGLAPLKYGTFGHGINVTLGLPFIRTSVDHGTALDLAGSGRAEHGSMIEAIRCAVAMTGHANGHHTNGRPPH</sequence>
<protein>
    <recommendedName>
        <fullName evidence="10">4-hydroxythreonine-4-phosphate dehydrogenase</fullName>
        <ecNumber evidence="10">1.1.1.262</ecNumber>
    </recommendedName>
    <alternativeName>
        <fullName evidence="10">4-(phosphohydroxy)-L-threonine dehydrogenase</fullName>
    </alternativeName>
</protein>
<feature type="binding site" evidence="10">
    <location>
        <position position="144"/>
    </location>
    <ligand>
        <name>substrate</name>
    </ligand>
</feature>
<dbReference type="InterPro" id="IPR005255">
    <property type="entry name" value="PdxA_fam"/>
</dbReference>
<evidence type="ECO:0000256" key="2">
    <source>
        <dbReference type="ARBA" id="ARBA00022723"/>
    </source>
</evidence>
<dbReference type="GO" id="GO:0050570">
    <property type="term" value="F:4-hydroxythreonine-4-phosphate dehydrogenase activity"/>
    <property type="evidence" value="ECO:0007669"/>
    <property type="project" value="UniProtKB-EC"/>
</dbReference>
<evidence type="ECO:0000313" key="11">
    <source>
        <dbReference type="EMBL" id="CAG9169926.1"/>
    </source>
</evidence>
<dbReference type="PANTHER" id="PTHR30004">
    <property type="entry name" value="4-HYDROXYTHREONINE-4-PHOSPHATE DEHYDROGENASE"/>
    <property type="match status" value="1"/>
</dbReference>
<reference evidence="11 12" key="1">
    <citation type="submission" date="2021-08" db="EMBL/GenBank/DDBJ databases">
        <authorList>
            <person name="Peeters C."/>
        </authorList>
    </citation>
    <scope>NUCLEOTIDE SEQUENCE [LARGE SCALE GENOMIC DNA]</scope>
    <source>
        <strain evidence="11 12">LMG 32289</strain>
    </source>
</reference>
<evidence type="ECO:0000256" key="9">
    <source>
        <dbReference type="ARBA" id="ARBA00023285"/>
    </source>
</evidence>
<comment type="caution">
    <text evidence="11">The sequence shown here is derived from an EMBL/GenBank/DDBJ whole genome shotgun (WGS) entry which is preliminary data.</text>
</comment>
<dbReference type="Proteomes" id="UP000706525">
    <property type="component" value="Unassembled WGS sequence"/>
</dbReference>
<dbReference type="EMBL" id="CAJZAG010000003">
    <property type="protein sequence ID" value="CAG9169926.1"/>
    <property type="molecule type" value="Genomic_DNA"/>
</dbReference>
<dbReference type="Pfam" id="PF04166">
    <property type="entry name" value="PdxA"/>
    <property type="match status" value="1"/>
</dbReference>
<comment type="cofactor">
    <cofactor evidence="10">
        <name>Zn(2+)</name>
        <dbReference type="ChEBI" id="CHEBI:29105"/>
    </cofactor>
    <cofactor evidence="10">
        <name>Mg(2+)</name>
        <dbReference type="ChEBI" id="CHEBI:18420"/>
    </cofactor>
    <cofactor evidence="10">
        <name>Co(2+)</name>
        <dbReference type="ChEBI" id="CHEBI:48828"/>
    </cofactor>
    <text evidence="10">Binds 1 divalent metal cation per subunit. Can use ions such as Zn(2+), Mg(2+) or Co(2+).</text>
</comment>
<feature type="binding site" evidence="10">
    <location>
        <position position="307"/>
    </location>
    <ligand>
        <name>substrate</name>
    </ligand>
</feature>
<keyword evidence="8 10" id="KW-0664">Pyridoxine biosynthesis</keyword>
<evidence type="ECO:0000256" key="8">
    <source>
        <dbReference type="ARBA" id="ARBA00023096"/>
    </source>
</evidence>
<feature type="binding site" evidence="10">
    <location>
        <position position="289"/>
    </location>
    <ligand>
        <name>substrate</name>
    </ligand>
</feature>
<keyword evidence="9 10" id="KW-0170">Cobalt</keyword>